<organism evidence="1">
    <name type="scientific">Veillonella ratti</name>
    <dbReference type="NCBI Taxonomy" id="103892"/>
    <lineage>
        <taxon>Bacteria</taxon>
        <taxon>Bacillati</taxon>
        <taxon>Bacillota</taxon>
        <taxon>Negativicutes</taxon>
        <taxon>Veillonellales</taxon>
        <taxon>Veillonellaceae</taxon>
        <taxon>Veillonella</taxon>
    </lineage>
</organism>
<gene>
    <name evidence="1" type="ORF">VRLFYP33_02392</name>
</gene>
<reference evidence="1" key="1">
    <citation type="submission" date="2019-11" db="EMBL/GenBank/DDBJ databases">
        <authorList>
            <person name="Feng L."/>
        </authorList>
    </citation>
    <scope>NUCLEOTIDE SEQUENCE</scope>
    <source>
        <strain evidence="1">VrattiLFYP33</strain>
    </source>
</reference>
<dbReference type="AlphaFoldDB" id="A0A6N3FN13"/>
<evidence type="ECO:0000313" key="1">
    <source>
        <dbReference type="EMBL" id="VYU53236.1"/>
    </source>
</evidence>
<protein>
    <submittedName>
        <fullName evidence="1">Uncharacterized protein</fullName>
    </submittedName>
</protein>
<dbReference type="RefSeq" id="WP_156705902.1">
    <property type="nucleotide sequence ID" value="NZ_CACRUX010000101.1"/>
</dbReference>
<dbReference type="EMBL" id="CACRUX010000101">
    <property type="protein sequence ID" value="VYU53236.1"/>
    <property type="molecule type" value="Genomic_DNA"/>
</dbReference>
<sequence length="95" mass="11175">MPLNKESFFQKLFKKKDTDEIDAFFSLDELDFQKIGVVLKLVGMYMSVKEKFRATLDYDPERGRYYVSIKFYESGIPEEILVAQKAEADYLAKKK</sequence>
<accession>A0A6N3FN13</accession>
<proteinExistence type="predicted"/>
<name>A0A6N3FN13_9FIRM</name>